<dbReference type="InterPro" id="IPR011055">
    <property type="entry name" value="Dup_hybrid_motif"/>
</dbReference>
<gene>
    <name evidence="2" type="ORF">ACFSUS_18940</name>
</gene>
<dbReference type="CDD" id="cd12797">
    <property type="entry name" value="M23_peptidase"/>
    <property type="match status" value="1"/>
</dbReference>
<dbReference type="PROSITE" id="PS51257">
    <property type="entry name" value="PROKAR_LIPOPROTEIN"/>
    <property type="match status" value="1"/>
</dbReference>
<keyword evidence="3" id="KW-1185">Reference proteome</keyword>
<dbReference type="GO" id="GO:0016787">
    <property type="term" value="F:hydrolase activity"/>
    <property type="evidence" value="ECO:0007669"/>
    <property type="project" value="UniProtKB-KW"/>
</dbReference>
<dbReference type="EC" id="3.4.24.-" evidence="2"/>
<proteinExistence type="predicted"/>
<comment type="caution">
    <text evidence="2">The sequence shown here is derived from an EMBL/GenBank/DDBJ whole genome shotgun (WGS) entry which is preliminary data.</text>
</comment>
<organism evidence="2 3">
    <name type="scientific">Spirosoma soli</name>
    <dbReference type="NCBI Taxonomy" id="1770529"/>
    <lineage>
        <taxon>Bacteria</taxon>
        <taxon>Pseudomonadati</taxon>
        <taxon>Bacteroidota</taxon>
        <taxon>Cytophagia</taxon>
        <taxon>Cytophagales</taxon>
        <taxon>Cytophagaceae</taxon>
        <taxon>Spirosoma</taxon>
    </lineage>
</organism>
<keyword evidence="2" id="KW-0378">Hydrolase</keyword>
<evidence type="ECO:0000313" key="2">
    <source>
        <dbReference type="EMBL" id="MFD2572724.1"/>
    </source>
</evidence>
<sequence length="380" mass="42109">MIYRITVTICLLVTGFALFLGCQDHQINPDGTSSVSAALPSAPVKVTNTVGEWLVYDLHVHTPPGSTLQKIDVMRGNEVLSTFTDFSIRKDSFYLAHIWLPYPRSGWDVDVLTNRFHVSQSGRTSVSTFQVKIDRQYPDQRRVGFPLPSGTWFTEDAPDPSSLHTRALFLFPQPVFDPAQNGYVIGNNPQRYAIDFTKLVDGLPYKNKGDKNEDWYCYNQPILAAEGGTVVFAADGIANNLTPGKVDYSIDFTNVTGNVVYIEHSDGTLAMYAHMIPNSLLVKVGQKVAAGQELGRLGNSGNSIAPHLHFHVVANPDRKKLVNYADGLFLEGVPYSFPAFRKLGTAPDDFLTQQPVFRFTPTTSEPFSNVIPQKSDVVEF</sequence>
<evidence type="ECO:0000259" key="1">
    <source>
        <dbReference type="Pfam" id="PF01551"/>
    </source>
</evidence>
<name>A0ABW5M7T7_9BACT</name>
<dbReference type="RefSeq" id="WP_381525315.1">
    <property type="nucleotide sequence ID" value="NZ_JBHULN010000012.1"/>
</dbReference>
<reference evidence="3" key="1">
    <citation type="journal article" date="2019" name="Int. J. Syst. Evol. Microbiol.">
        <title>The Global Catalogue of Microorganisms (GCM) 10K type strain sequencing project: providing services to taxonomists for standard genome sequencing and annotation.</title>
        <authorList>
            <consortium name="The Broad Institute Genomics Platform"/>
            <consortium name="The Broad Institute Genome Sequencing Center for Infectious Disease"/>
            <person name="Wu L."/>
            <person name="Ma J."/>
        </authorList>
    </citation>
    <scope>NUCLEOTIDE SEQUENCE [LARGE SCALE GENOMIC DNA]</scope>
    <source>
        <strain evidence="3">KCTC 42805</strain>
    </source>
</reference>
<dbReference type="Pfam" id="PF01551">
    <property type="entry name" value="Peptidase_M23"/>
    <property type="match status" value="1"/>
</dbReference>
<accession>A0ABW5M7T7</accession>
<evidence type="ECO:0000313" key="3">
    <source>
        <dbReference type="Proteomes" id="UP001597469"/>
    </source>
</evidence>
<dbReference type="Proteomes" id="UP001597469">
    <property type="component" value="Unassembled WGS sequence"/>
</dbReference>
<feature type="domain" description="M23ase beta-sheet core" evidence="1">
    <location>
        <begin position="219"/>
        <end position="315"/>
    </location>
</feature>
<dbReference type="SUPFAM" id="SSF51261">
    <property type="entry name" value="Duplicated hybrid motif"/>
    <property type="match status" value="1"/>
</dbReference>
<protein>
    <submittedName>
        <fullName evidence="2">M23 family metallopeptidase</fullName>
        <ecNumber evidence="2">3.4.24.-</ecNumber>
    </submittedName>
</protein>
<dbReference type="Gene3D" id="2.70.70.10">
    <property type="entry name" value="Glucose Permease (Domain IIA)"/>
    <property type="match status" value="1"/>
</dbReference>
<dbReference type="PANTHER" id="PTHR21666:SF270">
    <property type="entry name" value="MUREIN HYDROLASE ACTIVATOR ENVC"/>
    <property type="match status" value="1"/>
</dbReference>
<dbReference type="EMBL" id="JBHULN010000012">
    <property type="protein sequence ID" value="MFD2572724.1"/>
    <property type="molecule type" value="Genomic_DNA"/>
</dbReference>
<dbReference type="InterPro" id="IPR016047">
    <property type="entry name" value="M23ase_b-sheet_dom"/>
</dbReference>
<dbReference type="PANTHER" id="PTHR21666">
    <property type="entry name" value="PEPTIDASE-RELATED"/>
    <property type="match status" value="1"/>
</dbReference>
<dbReference type="InterPro" id="IPR050570">
    <property type="entry name" value="Cell_wall_metabolism_enzyme"/>
</dbReference>